<gene>
    <name evidence="3" type="ORF">R9X50_00791200</name>
</gene>
<dbReference type="Gene3D" id="3.20.20.140">
    <property type="entry name" value="Metal-dependent hydrolases"/>
    <property type="match status" value="1"/>
</dbReference>
<protein>
    <recommendedName>
        <fullName evidence="2">Amidohydrolase-related domain-containing protein</fullName>
    </recommendedName>
</protein>
<dbReference type="AlphaFoldDB" id="A0AAQ3MAZ0"/>
<evidence type="ECO:0000313" key="3">
    <source>
        <dbReference type="EMBL" id="WPH05014.1"/>
    </source>
</evidence>
<reference evidence="3 4" key="1">
    <citation type="submission" date="2023-11" db="EMBL/GenBank/DDBJ databases">
        <title>An acidophilic fungus is an integral part of prey digestion in a carnivorous sundew plant.</title>
        <authorList>
            <person name="Tsai I.J."/>
        </authorList>
    </citation>
    <scope>NUCLEOTIDE SEQUENCE [LARGE SCALE GENOMIC DNA]</scope>
    <source>
        <strain evidence="3">169a</strain>
    </source>
</reference>
<dbReference type="SUPFAM" id="SSF51556">
    <property type="entry name" value="Metallo-dependent hydrolases"/>
    <property type="match status" value="1"/>
</dbReference>
<keyword evidence="4" id="KW-1185">Reference proteome</keyword>
<dbReference type="PANTHER" id="PTHR43569:SF2">
    <property type="entry name" value="AMIDOHYDROLASE-RELATED DOMAIN-CONTAINING PROTEIN"/>
    <property type="match status" value="1"/>
</dbReference>
<proteinExistence type="inferred from homology"/>
<accession>A0AAQ3MAZ0</accession>
<dbReference type="InterPro" id="IPR052350">
    <property type="entry name" value="Metallo-dep_Lactonases"/>
</dbReference>
<sequence length="349" mass="39794">MAKPNIIDSHIHLWPQDAANEDGHSWMTPGMPLAKQHLLSDYYRASQQGESSGWDTTVKGVVYVETDRRYDAPDADLASWAKGPLNEVAFLRQIVEGDYGKRDSDMLRGLVIWAPINQSTEILQEYLSLAKERAGPKTWERVKGVRFLLQAIHDQTTFKQLMNGKDFIQNLKLLGEMGLSFDVGVDQHSGGSWQLELVAEAMSTAHHGVTEDKKTIFIINHLCKPNFGGNKDEFDLWTKSISEMAGLTKSYMKLSGAFSELPPTLRTAQEIADFMRPWISHVFNKFKHRVLFGSDYPVLNIMGAAGEYSWLLWKDVIQIILDSKEYGLDDDEREEIWFMTAMQAYRLRE</sequence>
<dbReference type="InterPro" id="IPR006680">
    <property type="entry name" value="Amidohydro-rel"/>
</dbReference>
<dbReference type="Proteomes" id="UP001303373">
    <property type="component" value="Chromosome 14"/>
</dbReference>
<dbReference type="EMBL" id="CP138593">
    <property type="protein sequence ID" value="WPH05014.1"/>
    <property type="molecule type" value="Genomic_DNA"/>
</dbReference>
<evidence type="ECO:0000256" key="1">
    <source>
        <dbReference type="ARBA" id="ARBA00038310"/>
    </source>
</evidence>
<organism evidence="3 4">
    <name type="scientific">Acrodontium crateriforme</name>
    <dbReference type="NCBI Taxonomy" id="150365"/>
    <lineage>
        <taxon>Eukaryota</taxon>
        <taxon>Fungi</taxon>
        <taxon>Dikarya</taxon>
        <taxon>Ascomycota</taxon>
        <taxon>Pezizomycotina</taxon>
        <taxon>Dothideomycetes</taxon>
        <taxon>Dothideomycetidae</taxon>
        <taxon>Mycosphaerellales</taxon>
        <taxon>Teratosphaeriaceae</taxon>
        <taxon>Acrodontium</taxon>
    </lineage>
</organism>
<dbReference type="Pfam" id="PF04909">
    <property type="entry name" value="Amidohydro_2"/>
    <property type="match status" value="1"/>
</dbReference>
<dbReference type="GO" id="GO:0016787">
    <property type="term" value="F:hydrolase activity"/>
    <property type="evidence" value="ECO:0007669"/>
    <property type="project" value="InterPro"/>
</dbReference>
<evidence type="ECO:0000313" key="4">
    <source>
        <dbReference type="Proteomes" id="UP001303373"/>
    </source>
</evidence>
<feature type="domain" description="Amidohydrolase-related" evidence="2">
    <location>
        <begin position="7"/>
        <end position="347"/>
    </location>
</feature>
<dbReference type="InterPro" id="IPR032466">
    <property type="entry name" value="Metal_Hydrolase"/>
</dbReference>
<evidence type="ECO:0000259" key="2">
    <source>
        <dbReference type="Pfam" id="PF04909"/>
    </source>
</evidence>
<comment type="similarity">
    <text evidence="1">Belongs to the metallo-dependent hydrolases superfamily.</text>
</comment>
<name>A0AAQ3MAZ0_9PEZI</name>
<dbReference type="PANTHER" id="PTHR43569">
    <property type="entry name" value="AMIDOHYDROLASE"/>
    <property type="match status" value="1"/>
</dbReference>